<evidence type="ECO:0000256" key="1">
    <source>
        <dbReference type="SAM" id="MobiDB-lite"/>
    </source>
</evidence>
<dbReference type="InterPro" id="IPR016135">
    <property type="entry name" value="UBQ-conjugating_enzyme/RWD"/>
</dbReference>
<dbReference type="SUPFAM" id="SSF54495">
    <property type="entry name" value="UBC-like"/>
    <property type="match status" value="1"/>
</dbReference>
<sequence length="153" mass="16249">MRPRRPVMYNDGNICLDILQSQWSPIYDISAILTSIQSLLSDPNPSSPANQEAARLYAENRREYNRRVQLCATESLKTVGAPEAEAPGAAASASAGPPSGDPTSTTPAQESTPEGIATRDRDAPVAVQREQQIDGGSEQQHLGEGRQGPPGAP</sequence>
<feature type="domain" description="UBC core" evidence="2">
    <location>
        <begin position="1"/>
        <end position="77"/>
    </location>
</feature>
<feature type="region of interest" description="Disordered" evidence="1">
    <location>
        <begin position="79"/>
        <end position="153"/>
    </location>
</feature>
<dbReference type="Proteomes" id="UP000030763">
    <property type="component" value="Unassembled WGS sequence"/>
</dbReference>
<evidence type="ECO:0000259" key="2">
    <source>
        <dbReference type="PROSITE" id="PS50127"/>
    </source>
</evidence>
<dbReference type="Gene3D" id="3.10.110.10">
    <property type="entry name" value="Ubiquitin Conjugating Enzyme"/>
    <property type="match status" value="1"/>
</dbReference>
<dbReference type="InterPro" id="IPR050113">
    <property type="entry name" value="Ub_conjugating_enzyme"/>
</dbReference>
<dbReference type="PROSITE" id="PS50127">
    <property type="entry name" value="UBC_2"/>
    <property type="match status" value="1"/>
</dbReference>
<protein>
    <recommendedName>
        <fullName evidence="2">UBC core domain-containing protein</fullName>
    </recommendedName>
</protein>
<dbReference type="PANTHER" id="PTHR24067">
    <property type="entry name" value="UBIQUITIN-CONJUGATING ENZYME E2"/>
    <property type="match status" value="1"/>
</dbReference>
<organism evidence="3 4">
    <name type="scientific">Eimeria maxima</name>
    <name type="common">Coccidian parasite</name>
    <dbReference type="NCBI Taxonomy" id="5804"/>
    <lineage>
        <taxon>Eukaryota</taxon>
        <taxon>Sar</taxon>
        <taxon>Alveolata</taxon>
        <taxon>Apicomplexa</taxon>
        <taxon>Conoidasida</taxon>
        <taxon>Coccidia</taxon>
        <taxon>Eucoccidiorida</taxon>
        <taxon>Eimeriorina</taxon>
        <taxon>Eimeriidae</taxon>
        <taxon>Eimeria</taxon>
    </lineage>
</organism>
<proteinExistence type="predicted"/>
<feature type="compositionally biased region" description="Low complexity" evidence="1">
    <location>
        <begin position="80"/>
        <end position="108"/>
    </location>
</feature>
<dbReference type="Pfam" id="PF00179">
    <property type="entry name" value="UQ_con"/>
    <property type="match status" value="1"/>
</dbReference>
<dbReference type="OrthoDB" id="9984419at2759"/>
<evidence type="ECO:0000313" key="4">
    <source>
        <dbReference type="Proteomes" id="UP000030763"/>
    </source>
</evidence>
<dbReference type="GeneID" id="25336094"/>
<gene>
    <name evidence="3" type="ORF">EMWEY_00021080</name>
</gene>
<reference evidence="3" key="1">
    <citation type="submission" date="2013-10" db="EMBL/GenBank/DDBJ databases">
        <title>Genomic analysis of the causative agents of coccidiosis in chickens.</title>
        <authorList>
            <person name="Reid A.J."/>
            <person name="Blake D."/>
            <person name="Billington K."/>
            <person name="Browne H."/>
            <person name="Dunn M."/>
            <person name="Hung S."/>
            <person name="Kawahara F."/>
            <person name="Miranda-Saavedra D."/>
            <person name="Mourier T."/>
            <person name="Nagra H."/>
            <person name="Otto T.D."/>
            <person name="Rawlings N."/>
            <person name="Sanchez A."/>
            <person name="Sanders M."/>
            <person name="Subramaniam C."/>
            <person name="Tay Y."/>
            <person name="Dear P."/>
            <person name="Doerig C."/>
            <person name="Gruber A."/>
            <person name="Parkinson J."/>
            <person name="Shirley M."/>
            <person name="Wan K.L."/>
            <person name="Berriman M."/>
            <person name="Tomley F."/>
            <person name="Pain A."/>
        </authorList>
    </citation>
    <scope>NUCLEOTIDE SEQUENCE [LARGE SCALE GENOMIC DNA]</scope>
    <source>
        <strain evidence="3">Weybridge</strain>
    </source>
</reference>
<name>U6M4N6_EIMMA</name>
<reference evidence="3" key="2">
    <citation type="submission" date="2013-10" db="EMBL/GenBank/DDBJ databases">
        <authorList>
            <person name="Aslett M."/>
        </authorList>
    </citation>
    <scope>NUCLEOTIDE SEQUENCE [LARGE SCALE GENOMIC DNA]</scope>
    <source>
        <strain evidence="3">Weybridge</strain>
    </source>
</reference>
<dbReference type="EMBL" id="HG719025">
    <property type="protein sequence ID" value="CDJ56630.1"/>
    <property type="molecule type" value="Genomic_DNA"/>
</dbReference>
<evidence type="ECO:0000313" key="3">
    <source>
        <dbReference type="EMBL" id="CDJ56630.1"/>
    </source>
</evidence>
<accession>U6M4N6</accession>
<dbReference type="RefSeq" id="XP_013333281.1">
    <property type="nucleotide sequence ID" value="XM_013477827.1"/>
</dbReference>
<keyword evidence="4" id="KW-1185">Reference proteome</keyword>
<dbReference type="AlphaFoldDB" id="U6M4N6"/>
<dbReference type="VEuPathDB" id="ToxoDB:EMWEY_00021080"/>
<dbReference type="InterPro" id="IPR000608">
    <property type="entry name" value="UBC"/>
</dbReference>